<feature type="compositionally biased region" description="Basic and acidic residues" evidence="4">
    <location>
        <begin position="1"/>
        <end position="17"/>
    </location>
</feature>
<dbReference type="SUPFAM" id="SSF56645">
    <property type="entry name" value="Acyl-CoA dehydrogenase NM domain-like"/>
    <property type="match status" value="1"/>
</dbReference>
<feature type="region of interest" description="Disordered" evidence="4">
    <location>
        <begin position="1"/>
        <end position="22"/>
    </location>
</feature>
<dbReference type="STRING" id="7395.A0A1A9UNK1"/>
<evidence type="ECO:0000313" key="5">
    <source>
        <dbReference type="EnsemblMetazoa" id="GAUT010390-PA"/>
    </source>
</evidence>
<organism evidence="5 6">
    <name type="scientific">Glossina austeni</name>
    <name type="common">Savannah tsetse fly</name>
    <dbReference type="NCBI Taxonomy" id="7395"/>
    <lineage>
        <taxon>Eukaryota</taxon>
        <taxon>Metazoa</taxon>
        <taxon>Ecdysozoa</taxon>
        <taxon>Arthropoda</taxon>
        <taxon>Hexapoda</taxon>
        <taxon>Insecta</taxon>
        <taxon>Pterygota</taxon>
        <taxon>Neoptera</taxon>
        <taxon>Endopterygota</taxon>
        <taxon>Diptera</taxon>
        <taxon>Brachycera</taxon>
        <taxon>Muscomorpha</taxon>
        <taxon>Hippoboscoidea</taxon>
        <taxon>Glossinidae</taxon>
        <taxon>Glossina</taxon>
    </lineage>
</organism>
<dbReference type="InterPro" id="IPR046373">
    <property type="entry name" value="Acyl-CoA_Oxase/DH_mid-dom_sf"/>
</dbReference>
<dbReference type="Proteomes" id="UP000078200">
    <property type="component" value="Unassembled WGS sequence"/>
</dbReference>
<dbReference type="GO" id="GO:0000062">
    <property type="term" value="F:fatty-acyl-CoA binding"/>
    <property type="evidence" value="ECO:0007669"/>
    <property type="project" value="TreeGrafter"/>
</dbReference>
<evidence type="ECO:0000256" key="3">
    <source>
        <dbReference type="ARBA" id="ARBA00022827"/>
    </source>
</evidence>
<name>A0A1A9UNK1_GLOAU</name>
<dbReference type="VEuPathDB" id="VectorBase:GAUT010390"/>
<comment type="cofactor">
    <cofactor evidence="1">
        <name>FAD</name>
        <dbReference type="ChEBI" id="CHEBI:57692"/>
    </cofactor>
</comment>
<dbReference type="InterPro" id="IPR009100">
    <property type="entry name" value="AcylCoA_DH/oxidase_NM_dom_sf"/>
</dbReference>
<proteinExistence type="predicted"/>
<dbReference type="EnsemblMetazoa" id="GAUT010390-RA">
    <property type="protein sequence ID" value="GAUT010390-PA"/>
    <property type="gene ID" value="GAUT010390"/>
</dbReference>
<dbReference type="PANTHER" id="PTHR43884">
    <property type="entry name" value="ACYL-COA DEHYDROGENASE"/>
    <property type="match status" value="1"/>
</dbReference>
<sequence length="142" mass="16179">MREKLLAVQRKSEKSVKNESYSASSAQRDLPYYEHFREALQTPQNISMLDYKQIVFSGYLERNCRVTEHVRYAKGAEKTDTKPQNVTPFLVERLFGGIANGTSERKMGIKASNTVEVYFEDAKVPAENLLGEEGDGFKRAHI</sequence>
<dbReference type="PANTHER" id="PTHR43884:SF11">
    <property type="entry name" value="VERY LONG-CHAIN SPECIFIC ACYL-COA DEHYDROGENASE, MITOCHONDRIAL"/>
    <property type="match status" value="1"/>
</dbReference>
<keyword evidence="3" id="KW-0274">FAD</keyword>
<keyword evidence="2" id="KW-0285">Flavoprotein</keyword>
<evidence type="ECO:0000313" key="6">
    <source>
        <dbReference type="Proteomes" id="UP000078200"/>
    </source>
</evidence>
<evidence type="ECO:0000256" key="1">
    <source>
        <dbReference type="ARBA" id="ARBA00001974"/>
    </source>
</evidence>
<evidence type="ECO:0000256" key="2">
    <source>
        <dbReference type="ARBA" id="ARBA00022630"/>
    </source>
</evidence>
<protein>
    <submittedName>
        <fullName evidence="5">Uncharacterized protein</fullName>
    </submittedName>
</protein>
<dbReference type="Gene3D" id="2.40.110.10">
    <property type="entry name" value="Butyryl-CoA Dehydrogenase, subunit A, domain 2"/>
    <property type="match status" value="1"/>
</dbReference>
<accession>A0A1A9UNK1</accession>
<dbReference type="GO" id="GO:0017099">
    <property type="term" value="F:very-long-chain fatty acyl-CoA dehydrogenase activity"/>
    <property type="evidence" value="ECO:0007669"/>
    <property type="project" value="TreeGrafter"/>
</dbReference>
<keyword evidence="6" id="KW-1185">Reference proteome</keyword>
<dbReference type="AlphaFoldDB" id="A0A1A9UNK1"/>
<reference evidence="5" key="1">
    <citation type="submission" date="2020-05" db="UniProtKB">
        <authorList>
            <consortium name="EnsemblMetazoa"/>
        </authorList>
    </citation>
    <scope>IDENTIFICATION</scope>
    <source>
        <strain evidence="5">TTRI</strain>
    </source>
</reference>
<evidence type="ECO:0000256" key="4">
    <source>
        <dbReference type="SAM" id="MobiDB-lite"/>
    </source>
</evidence>